<proteinExistence type="predicted"/>
<dbReference type="EMBL" id="BTGU01000202">
    <property type="protein sequence ID" value="GMN64958.1"/>
    <property type="molecule type" value="Genomic_DNA"/>
</dbReference>
<organism evidence="2 3">
    <name type="scientific">Ficus carica</name>
    <name type="common">Common fig</name>
    <dbReference type="NCBI Taxonomy" id="3494"/>
    <lineage>
        <taxon>Eukaryota</taxon>
        <taxon>Viridiplantae</taxon>
        <taxon>Streptophyta</taxon>
        <taxon>Embryophyta</taxon>
        <taxon>Tracheophyta</taxon>
        <taxon>Spermatophyta</taxon>
        <taxon>Magnoliopsida</taxon>
        <taxon>eudicotyledons</taxon>
        <taxon>Gunneridae</taxon>
        <taxon>Pentapetalae</taxon>
        <taxon>rosids</taxon>
        <taxon>fabids</taxon>
        <taxon>Rosales</taxon>
        <taxon>Moraceae</taxon>
        <taxon>Ficeae</taxon>
        <taxon>Ficus</taxon>
    </lineage>
</organism>
<keyword evidence="3" id="KW-1185">Reference proteome</keyword>
<protein>
    <submittedName>
        <fullName evidence="2">Uncharacterized protein</fullName>
    </submittedName>
</protein>
<feature type="region of interest" description="Disordered" evidence="1">
    <location>
        <begin position="77"/>
        <end position="110"/>
    </location>
</feature>
<comment type="caution">
    <text evidence="2">The sequence shown here is derived from an EMBL/GenBank/DDBJ whole genome shotgun (WGS) entry which is preliminary data.</text>
</comment>
<evidence type="ECO:0000313" key="2">
    <source>
        <dbReference type="EMBL" id="GMN64958.1"/>
    </source>
</evidence>
<evidence type="ECO:0000256" key="1">
    <source>
        <dbReference type="SAM" id="MobiDB-lite"/>
    </source>
</evidence>
<name>A0AA88DZT5_FICCA</name>
<reference evidence="2" key="1">
    <citation type="submission" date="2023-07" db="EMBL/GenBank/DDBJ databases">
        <title>draft genome sequence of fig (Ficus carica).</title>
        <authorList>
            <person name="Takahashi T."/>
            <person name="Nishimura K."/>
        </authorList>
    </citation>
    <scope>NUCLEOTIDE SEQUENCE</scope>
</reference>
<accession>A0AA88DZT5</accession>
<dbReference type="AlphaFoldDB" id="A0AA88DZT5"/>
<evidence type="ECO:0000313" key="3">
    <source>
        <dbReference type="Proteomes" id="UP001187192"/>
    </source>
</evidence>
<dbReference type="Proteomes" id="UP001187192">
    <property type="component" value="Unassembled WGS sequence"/>
</dbReference>
<sequence length="132" mass="14594">MNQSKRAIITITASPAQAGKLTITKRAIRLEIYPQVHETLWPPPAKPTGDIQVSPGDPLAYHLGGWHSRRYSSWKNSPKFRRPYGLPHTGHRGTFRPPSPKLESQPSQEKAIRLARIGPGSGYILATPAKPT</sequence>
<gene>
    <name evidence="2" type="ORF">TIFTF001_034024</name>
</gene>